<evidence type="ECO:0000313" key="2">
    <source>
        <dbReference type="EMBL" id="KAK2863719.1"/>
    </source>
</evidence>
<reference evidence="3" key="1">
    <citation type="submission" date="2023-08" db="EMBL/GenBank/DDBJ databases">
        <title>Pelteobagrus vachellii genome.</title>
        <authorList>
            <person name="Liu H."/>
        </authorList>
    </citation>
    <scope>NUCLEOTIDE SEQUENCE</scope>
    <source>
        <strain evidence="3">PRFRI_2022a</strain>
        <tissue evidence="3">Muscle</tissue>
    </source>
</reference>
<name>A0AA88NRU7_TACVA</name>
<proteinExistence type="predicted"/>
<keyword evidence="4" id="KW-1185">Reference proteome</keyword>
<evidence type="ECO:0000313" key="3">
    <source>
        <dbReference type="EMBL" id="KAK2863723.1"/>
    </source>
</evidence>
<dbReference type="Proteomes" id="UP001187315">
    <property type="component" value="Unassembled WGS sequence"/>
</dbReference>
<comment type="caution">
    <text evidence="3">The sequence shown here is derived from an EMBL/GenBank/DDBJ whole genome shotgun (WGS) entry which is preliminary data.</text>
</comment>
<organism evidence="3 4">
    <name type="scientific">Tachysurus vachellii</name>
    <name type="common">Darkbarbel catfish</name>
    <name type="synonym">Pelteobagrus vachellii</name>
    <dbReference type="NCBI Taxonomy" id="175792"/>
    <lineage>
        <taxon>Eukaryota</taxon>
        <taxon>Metazoa</taxon>
        <taxon>Chordata</taxon>
        <taxon>Craniata</taxon>
        <taxon>Vertebrata</taxon>
        <taxon>Euteleostomi</taxon>
        <taxon>Actinopterygii</taxon>
        <taxon>Neopterygii</taxon>
        <taxon>Teleostei</taxon>
        <taxon>Ostariophysi</taxon>
        <taxon>Siluriformes</taxon>
        <taxon>Bagridae</taxon>
        <taxon>Tachysurus</taxon>
    </lineage>
</organism>
<evidence type="ECO:0000313" key="4">
    <source>
        <dbReference type="Proteomes" id="UP001187315"/>
    </source>
</evidence>
<dbReference type="AlphaFoldDB" id="A0AA88NRU7"/>
<dbReference type="EMBL" id="JAVHJS010000003">
    <property type="protein sequence ID" value="KAK2863719.1"/>
    <property type="molecule type" value="Genomic_DNA"/>
</dbReference>
<protein>
    <submittedName>
        <fullName evidence="3">Uncharacterized protein</fullName>
    </submittedName>
</protein>
<sequence length="106" mass="11725">MANNGIKLRPRSSSSSGKREHFPKNAEQSEKALKDTSRNPEAVKSCRQKILPGVMPPKSLKIRSEIQSHPKRFLTSSVASARSCILTECFSRTTRAGTLSPPRDMT</sequence>
<feature type="region of interest" description="Disordered" evidence="1">
    <location>
        <begin position="1"/>
        <end position="47"/>
    </location>
</feature>
<accession>A0AA88NRU7</accession>
<feature type="compositionally biased region" description="Basic and acidic residues" evidence="1">
    <location>
        <begin position="17"/>
        <end position="38"/>
    </location>
</feature>
<gene>
    <name evidence="2" type="ORF">Q7C36_002873</name>
    <name evidence="3" type="ORF">Q7C36_002877</name>
</gene>
<dbReference type="EMBL" id="JAVHJS010000003">
    <property type="protein sequence ID" value="KAK2863723.1"/>
    <property type="molecule type" value="Genomic_DNA"/>
</dbReference>
<evidence type="ECO:0000256" key="1">
    <source>
        <dbReference type="SAM" id="MobiDB-lite"/>
    </source>
</evidence>